<dbReference type="PANTHER" id="PTHR33669:SF4">
    <property type="entry name" value="NRR REPRESSOR HOMOLOG 2"/>
    <property type="match status" value="1"/>
</dbReference>
<feature type="region of interest" description="Disordered" evidence="4">
    <location>
        <begin position="1"/>
        <end position="29"/>
    </location>
</feature>
<comment type="similarity">
    <text evidence="2">Belongs to the NPR1-interactor family.</text>
</comment>
<evidence type="ECO:0000313" key="5">
    <source>
        <dbReference type="EMBL" id="ERN03945.1"/>
    </source>
</evidence>
<dbReference type="GO" id="GO:0010112">
    <property type="term" value="P:regulation of systemic acquired resistance"/>
    <property type="evidence" value="ECO:0007669"/>
    <property type="project" value="InterPro"/>
</dbReference>
<dbReference type="OMA" id="EDFRHEN"/>
<accession>W1PAB4</accession>
<name>W1PAB4_AMBTC</name>
<organism evidence="5 6">
    <name type="scientific">Amborella trichopoda</name>
    <dbReference type="NCBI Taxonomy" id="13333"/>
    <lineage>
        <taxon>Eukaryota</taxon>
        <taxon>Viridiplantae</taxon>
        <taxon>Streptophyta</taxon>
        <taxon>Embryophyta</taxon>
        <taxon>Tracheophyta</taxon>
        <taxon>Spermatophyta</taxon>
        <taxon>Magnoliopsida</taxon>
        <taxon>Amborellales</taxon>
        <taxon>Amborellaceae</taxon>
        <taxon>Amborella</taxon>
    </lineage>
</organism>
<evidence type="ECO:0000313" key="6">
    <source>
        <dbReference type="Proteomes" id="UP000017836"/>
    </source>
</evidence>
<reference evidence="6" key="1">
    <citation type="journal article" date="2013" name="Science">
        <title>The Amborella genome and the evolution of flowering plants.</title>
        <authorList>
            <consortium name="Amborella Genome Project"/>
        </authorList>
    </citation>
    <scope>NUCLEOTIDE SEQUENCE [LARGE SCALE GENOMIC DNA]</scope>
</reference>
<evidence type="ECO:0000256" key="3">
    <source>
        <dbReference type="ARBA" id="ARBA00023242"/>
    </source>
</evidence>
<dbReference type="Pfam" id="PF15699">
    <property type="entry name" value="NPR1_interact"/>
    <property type="match status" value="1"/>
</dbReference>
<dbReference type="InterPro" id="IPR031425">
    <property type="entry name" value="NPR1/NH1-interacting"/>
</dbReference>
<evidence type="ECO:0000256" key="1">
    <source>
        <dbReference type="ARBA" id="ARBA00004123"/>
    </source>
</evidence>
<feature type="region of interest" description="Disordered" evidence="4">
    <location>
        <begin position="99"/>
        <end position="124"/>
    </location>
</feature>
<dbReference type="GO" id="GO:0005634">
    <property type="term" value="C:nucleus"/>
    <property type="evidence" value="ECO:0007669"/>
    <property type="project" value="UniProtKB-SubCell"/>
</dbReference>
<dbReference type="Gramene" id="ERN03945">
    <property type="protein sequence ID" value="ERN03945"/>
    <property type="gene ID" value="AMTR_s00079p00047890"/>
</dbReference>
<evidence type="ECO:0000256" key="2">
    <source>
        <dbReference type="ARBA" id="ARBA00009937"/>
    </source>
</evidence>
<dbReference type="HOGENOM" id="CLU_1995688_0_0_1"/>
<dbReference type="Proteomes" id="UP000017836">
    <property type="component" value="Unassembled WGS sequence"/>
</dbReference>
<keyword evidence="6" id="KW-1185">Reference proteome</keyword>
<gene>
    <name evidence="5" type="ORF">AMTR_s00079p00047890</name>
</gene>
<dbReference type="EMBL" id="KI394313">
    <property type="protein sequence ID" value="ERN03945.1"/>
    <property type="molecule type" value="Genomic_DNA"/>
</dbReference>
<comment type="subcellular location">
    <subcellularLocation>
        <location evidence="1">Nucleus</location>
    </subcellularLocation>
</comment>
<dbReference type="PANTHER" id="PTHR33669">
    <property type="entry name" value="PROTEIN NEGATIVE REGULATOR OF RESISTANCE"/>
    <property type="match status" value="1"/>
</dbReference>
<keyword evidence="3" id="KW-0539">Nucleus</keyword>
<dbReference type="AlphaFoldDB" id="W1PAB4"/>
<feature type="compositionally biased region" description="Basic and acidic residues" evidence="4">
    <location>
        <begin position="104"/>
        <end position="121"/>
    </location>
</feature>
<sequence>MEPEKRKRLGNSSEYSLEDQAPGEVNSATLDEEVDEFFAIIRRMHKVSEKETKRKTPEKSSPWIPSFEWEDFETDNSPIAKQVSGFPKPLESCERNVRYVKNGGKNERGEKREKGLEEEKTSSLNLRLCL</sequence>
<protein>
    <submittedName>
        <fullName evidence="5">Uncharacterized protein</fullName>
    </submittedName>
</protein>
<evidence type="ECO:0000256" key="4">
    <source>
        <dbReference type="SAM" id="MobiDB-lite"/>
    </source>
</evidence>
<proteinExistence type="inferred from homology"/>